<organism evidence="3 4">
    <name type="scientific">Rhizophagus irregularis (strain DAOM 197198w)</name>
    <name type="common">Glomus intraradices</name>
    <dbReference type="NCBI Taxonomy" id="1432141"/>
    <lineage>
        <taxon>Eukaryota</taxon>
        <taxon>Fungi</taxon>
        <taxon>Fungi incertae sedis</taxon>
        <taxon>Mucoromycota</taxon>
        <taxon>Glomeromycotina</taxon>
        <taxon>Glomeromycetes</taxon>
        <taxon>Glomerales</taxon>
        <taxon>Glomeraceae</taxon>
        <taxon>Rhizophagus</taxon>
    </lineage>
</organism>
<feature type="repeat" description="PPR" evidence="2">
    <location>
        <begin position="249"/>
        <end position="283"/>
    </location>
</feature>
<dbReference type="Gene3D" id="1.25.40.10">
    <property type="entry name" value="Tetratricopeptide repeat domain"/>
    <property type="match status" value="1"/>
</dbReference>
<dbReference type="PROSITE" id="PS51375">
    <property type="entry name" value="PPR"/>
    <property type="match status" value="1"/>
</dbReference>
<gene>
    <name evidence="3" type="ORF">RirG_166470</name>
</gene>
<dbReference type="PANTHER" id="PTHR47939:SF13">
    <property type="entry name" value="OS03G0201400 PROTEIN"/>
    <property type="match status" value="1"/>
</dbReference>
<accession>A0A015J5B3</accession>
<reference evidence="3 4" key="1">
    <citation type="submission" date="2014-02" db="EMBL/GenBank/DDBJ databases">
        <title>Single nucleus genome sequencing reveals high similarity among nuclei of an endomycorrhizal fungus.</title>
        <authorList>
            <person name="Lin K."/>
            <person name="Geurts R."/>
            <person name="Zhang Z."/>
            <person name="Limpens E."/>
            <person name="Saunders D.G."/>
            <person name="Mu D."/>
            <person name="Pang E."/>
            <person name="Cao H."/>
            <person name="Cha H."/>
            <person name="Lin T."/>
            <person name="Zhou Q."/>
            <person name="Shang Y."/>
            <person name="Li Y."/>
            <person name="Ivanov S."/>
            <person name="Sharma T."/>
            <person name="Velzen R.V."/>
            <person name="Ruijter N.D."/>
            <person name="Aanen D.K."/>
            <person name="Win J."/>
            <person name="Kamoun S."/>
            <person name="Bisseling T."/>
            <person name="Huang S."/>
        </authorList>
    </citation>
    <scope>NUCLEOTIDE SEQUENCE [LARGE SCALE GENOMIC DNA]</scope>
    <source>
        <strain evidence="4">DAOM197198w</strain>
    </source>
</reference>
<dbReference type="Pfam" id="PF01535">
    <property type="entry name" value="PPR"/>
    <property type="match status" value="2"/>
</dbReference>
<dbReference type="SMR" id="A0A015J5B3"/>
<evidence type="ECO:0000313" key="4">
    <source>
        <dbReference type="Proteomes" id="UP000022910"/>
    </source>
</evidence>
<dbReference type="InterPro" id="IPR050667">
    <property type="entry name" value="PPR-containing_protein"/>
</dbReference>
<name>A0A015J5B3_RHIIW</name>
<keyword evidence="1" id="KW-0677">Repeat</keyword>
<dbReference type="HOGENOM" id="CLU_706260_0_0_1"/>
<dbReference type="Proteomes" id="UP000022910">
    <property type="component" value="Unassembled WGS sequence"/>
</dbReference>
<sequence length="391" mass="46677">MTITTAKKSLKFLFPRTIDFLFVRFKLKEKFLSSKFSTNNIKFDQTKEEKELYLRLTEAFREKLKTNNKNKPEYFYDNIIKNSILLTSNIIIKKSNNPINEIFKINDIKKLLLNINLAKKNKNFIKLKELYQDFKKLEISNELVYKQFIFCFIKNDIELSKKIYEDMRNNGIIPSMSCLTTLIKETMGTNKSDYYIKEIKDLGLKFITKNHFYILLNYYISKKDFQGAQSLWKEMKEMFRLKIIDFKPNKITYINYVKFLCENDKLDEVIELLYIMENEGIQPIQRDFVISVIHPLAKNDYPQLAWKLLSPYLNTEFGLSKIYSNDFTLIIEAFMRINDFNSIRKVFIKMKLSGINPDYKAEKILEKIKDQFIEEKDESCEYDLIPVLKTI</sequence>
<dbReference type="STRING" id="1432141.A0A015J5B3"/>
<dbReference type="AlphaFoldDB" id="A0A015J5B3"/>
<dbReference type="PANTHER" id="PTHR47939">
    <property type="entry name" value="MEMBRANE-ASSOCIATED SALT-INDUCIBLE PROTEIN-LIKE"/>
    <property type="match status" value="1"/>
</dbReference>
<evidence type="ECO:0000256" key="1">
    <source>
        <dbReference type="ARBA" id="ARBA00022737"/>
    </source>
</evidence>
<keyword evidence="4" id="KW-1185">Reference proteome</keyword>
<protein>
    <submittedName>
        <fullName evidence="3">Uncharacterized protein</fullName>
    </submittedName>
</protein>
<evidence type="ECO:0000313" key="3">
    <source>
        <dbReference type="EMBL" id="EXX61940.1"/>
    </source>
</evidence>
<proteinExistence type="predicted"/>
<comment type="caution">
    <text evidence="3">The sequence shown here is derived from an EMBL/GenBank/DDBJ whole genome shotgun (WGS) entry which is preliminary data.</text>
</comment>
<dbReference type="InterPro" id="IPR002885">
    <property type="entry name" value="PPR_rpt"/>
</dbReference>
<dbReference type="OrthoDB" id="185373at2759"/>
<evidence type="ECO:0000256" key="2">
    <source>
        <dbReference type="PROSITE-ProRule" id="PRU00708"/>
    </source>
</evidence>
<dbReference type="InterPro" id="IPR011990">
    <property type="entry name" value="TPR-like_helical_dom_sf"/>
</dbReference>
<dbReference type="EMBL" id="JEMT01024949">
    <property type="protein sequence ID" value="EXX61940.1"/>
    <property type="molecule type" value="Genomic_DNA"/>
</dbReference>